<feature type="chain" id="PRO_5038482597" description="Lipoprotein" evidence="2">
    <location>
        <begin position="20"/>
        <end position="190"/>
    </location>
</feature>
<protein>
    <recommendedName>
        <fullName evidence="5">Lipoprotein</fullName>
    </recommendedName>
</protein>
<dbReference type="EMBL" id="WUUQ01000002">
    <property type="protein sequence ID" value="MXQ73925.1"/>
    <property type="molecule type" value="Genomic_DNA"/>
</dbReference>
<gene>
    <name evidence="3" type="ORF">GSF08_08225</name>
</gene>
<evidence type="ECO:0000313" key="3">
    <source>
        <dbReference type="EMBL" id="MXQ73925.1"/>
    </source>
</evidence>
<accession>A0A6N8U8Y4</accession>
<evidence type="ECO:0000256" key="2">
    <source>
        <dbReference type="SAM" id="SignalP"/>
    </source>
</evidence>
<proteinExistence type="predicted"/>
<sequence length="190" mass="21732">MRKFLLMLMIAGLTAGCSAGGLSDREREEKYNEYIQTVEDNKGAVSQNIPFRYDLDVTKAKNGEYEYTVTIDKPQIAMYDIEAIIVDSTKVNTTDMMPNLGIIDDEDAVYNMIPFQVNAKRGFHKGIQLNGYTKKNTFTLQVMVTWKDYAKLNTSKAFFNFSYDEKKAKQKTSQTDKNYEKDTSNETGEE</sequence>
<evidence type="ECO:0008006" key="5">
    <source>
        <dbReference type="Google" id="ProtNLM"/>
    </source>
</evidence>
<dbReference type="AlphaFoldDB" id="A0A6N8U8Y4"/>
<keyword evidence="4" id="KW-1185">Reference proteome</keyword>
<organism evidence="3 4">
    <name type="scientific">Copranaerobaculum intestinale</name>
    <dbReference type="NCBI Taxonomy" id="2692629"/>
    <lineage>
        <taxon>Bacteria</taxon>
        <taxon>Bacillati</taxon>
        <taxon>Bacillota</taxon>
        <taxon>Erysipelotrichia</taxon>
        <taxon>Erysipelotrichales</taxon>
        <taxon>Erysipelotrichaceae</taxon>
        <taxon>Copranaerobaculum</taxon>
    </lineage>
</organism>
<feature type="region of interest" description="Disordered" evidence="1">
    <location>
        <begin position="166"/>
        <end position="190"/>
    </location>
</feature>
<dbReference type="Proteomes" id="UP000434036">
    <property type="component" value="Unassembled WGS sequence"/>
</dbReference>
<evidence type="ECO:0000256" key="1">
    <source>
        <dbReference type="SAM" id="MobiDB-lite"/>
    </source>
</evidence>
<dbReference type="PROSITE" id="PS51257">
    <property type="entry name" value="PROKAR_LIPOPROTEIN"/>
    <property type="match status" value="1"/>
</dbReference>
<dbReference type="RefSeq" id="WP_160625324.1">
    <property type="nucleotide sequence ID" value="NZ_WUUQ01000002.1"/>
</dbReference>
<comment type="caution">
    <text evidence="3">The sequence shown here is derived from an EMBL/GenBank/DDBJ whole genome shotgun (WGS) entry which is preliminary data.</text>
</comment>
<reference evidence="3 4" key="2">
    <citation type="submission" date="2020-01" db="EMBL/GenBank/DDBJ databases">
        <title>Clostridiaceae sp. nov. isolated from the gut of human by culturomics.</title>
        <authorList>
            <person name="Chang Y."/>
        </authorList>
    </citation>
    <scope>NUCLEOTIDE SEQUENCE [LARGE SCALE GENOMIC DNA]</scope>
    <source>
        <strain evidence="3 4">DONG20-135</strain>
    </source>
</reference>
<evidence type="ECO:0000313" key="4">
    <source>
        <dbReference type="Proteomes" id="UP000434036"/>
    </source>
</evidence>
<feature type="signal peptide" evidence="2">
    <location>
        <begin position="1"/>
        <end position="19"/>
    </location>
</feature>
<reference evidence="3 4" key="1">
    <citation type="submission" date="2019-12" db="EMBL/GenBank/DDBJ databases">
        <authorList>
            <person name="Yang R."/>
        </authorList>
    </citation>
    <scope>NUCLEOTIDE SEQUENCE [LARGE SCALE GENOMIC DNA]</scope>
    <source>
        <strain evidence="3 4">DONG20-135</strain>
    </source>
</reference>
<name>A0A6N8U8Y4_9FIRM</name>
<keyword evidence="2" id="KW-0732">Signal</keyword>